<accession>A0ABS9DWD1</accession>
<sequence>MNLVVKRLTAPFVIAACLVGASGTALATSQSAPPQGVGLLPATTAPSAAEIRYRKTVNQALFNRFGHGGTGRNLYCAGPAIIRFQILPNGRTAHVALVRRSLPELDARLVATITNMVFPRFEPGMPERPYPLEYKYGVWTLAQKSLAARTNCR</sequence>
<feature type="signal peptide" evidence="1">
    <location>
        <begin position="1"/>
        <end position="27"/>
    </location>
</feature>
<keyword evidence="3" id="KW-1185">Reference proteome</keyword>
<evidence type="ECO:0008006" key="4">
    <source>
        <dbReference type="Google" id="ProtNLM"/>
    </source>
</evidence>
<dbReference type="Gene3D" id="3.30.1150.10">
    <property type="match status" value="1"/>
</dbReference>
<protein>
    <recommendedName>
        <fullName evidence="4">TonB C-terminal domain-containing protein</fullName>
    </recommendedName>
</protein>
<dbReference type="RefSeq" id="WP_235703676.1">
    <property type="nucleotide sequence ID" value="NZ_JAKGBZ010000010.1"/>
</dbReference>
<reference evidence="2 3" key="1">
    <citation type="submission" date="2022-01" db="EMBL/GenBank/DDBJ databases">
        <authorList>
            <person name="Won M."/>
            <person name="Kim S.-J."/>
            <person name="Kwon S.-W."/>
        </authorList>
    </citation>
    <scope>NUCLEOTIDE SEQUENCE [LARGE SCALE GENOMIC DNA]</scope>
    <source>
        <strain evidence="2 3">KCTC 23505</strain>
    </source>
</reference>
<keyword evidence="1" id="KW-0732">Signal</keyword>
<name>A0ABS9DWD1_9PROT</name>
<comment type="caution">
    <text evidence="2">The sequence shown here is derived from an EMBL/GenBank/DDBJ whole genome shotgun (WGS) entry which is preliminary data.</text>
</comment>
<evidence type="ECO:0000313" key="2">
    <source>
        <dbReference type="EMBL" id="MCF3946443.1"/>
    </source>
</evidence>
<evidence type="ECO:0000313" key="3">
    <source>
        <dbReference type="Proteomes" id="UP001521209"/>
    </source>
</evidence>
<gene>
    <name evidence="2" type="ORF">L2A60_07065</name>
</gene>
<proteinExistence type="predicted"/>
<feature type="chain" id="PRO_5047055369" description="TonB C-terminal domain-containing protein" evidence="1">
    <location>
        <begin position="28"/>
        <end position="153"/>
    </location>
</feature>
<organism evidence="2 3">
    <name type="scientific">Acidiphilium iwatense</name>
    <dbReference type="NCBI Taxonomy" id="768198"/>
    <lineage>
        <taxon>Bacteria</taxon>
        <taxon>Pseudomonadati</taxon>
        <taxon>Pseudomonadota</taxon>
        <taxon>Alphaproteobacteria</taxon>
        <taxon>Acetobacterales</taxon>
        <taxon>Acidocellaceae</taxon>
        <taxon>Acidiphilium</taxon>
    </lineage>
</organism>
<dbReference type="Proteomes" id="UP001521209">
    <property type="component" value="Unassembled WGS sequence"/>
</dbReference>
<evidence type="ECO:0000256" key="1">
    <source>
        <dbReference type="SAM" id="SignalP"/>
    </source>
</evidence>
<dbReference type="EMBL" id="JAKGBZ010000010">
    <property type="protein sequence ID" value="MCF3946443.1"/>
    <property type="molecule type" value="Genomic_DNA"/>
</dbReference>